<keyword evidence="2" id="KW-0963">Cytoplasm</keyword>
<dbReference type="PANTHER" id="PTHR33449:SF1">
    <property type="entry name" value="NUCLEOID-ASSOCIATED PROTEIN YBAB"/>
    <property type="match status" value="1"/>
</dbReference>
<accession>A0A844GPB9</accession>
<reference evidence="4 5" key="1">
    <citation type="submission" date="2019-11" db="EMBL/GenBank/DDBJ databases">
        <title>Isolation of a new High Light Tolerant Cyanobacteria.</title>
        <authorList>
            <person name="Dobson Z."/>
            <person name="Vaughn N."/>
            <person name="Vaughn M."/>
            <person name="Fromme P."/>
            <person name="Mazor Y."/>
        </authorList>
    </citation>
    <scope>NUCLEOTIDE SEQUENCE [LARGE SCALE GENOMIC DNA]</scope>
    <source>
        <strain evidence="4 5">0216</strain>
    </source>
</reference>
<keyword evidence="3" id="KW-0175">Coiled coil</keyword>
<dbReference type="HAMAP" id="MF_00274">
    <property type="entry name" value="DNA_YbaB_EbfC"/>
    <property type="match status" value="1"/>
</dbReference>
<dbReference type="GO" id="GO:0043590">
    <property type="term" value="C:bacterial nucleoid"/>
    <property type="evidence" value="ECO:0007669"/>
    <property type="project" value="UniProtKB-UniRule"/>
</dbReference>
<evidence type="ECO:0000256" key="3">
    <source>
        <dbReference type="SAM" id="Coils"/>
    </source>
</evidence>
<comment type="similarity">
    <text evidence="2">Belongs to the YbaB/EbfC family.</text>
</comment>
<dbReference type="Proteomes" id="UP000437131">
    <property type="component" value="Unassembled WGS sequence"/>
</dbReference>
<proteinExistence type="inferred from homology"/>
<dbReference type="PIRSF" id="PIRSF004555">
    <property type="entry name" value="UCP004555"/>
    <property type="match status" value="1"/>
</dbReference>
<dbReference type="RefSeq" id="WP_155082536.1">
    <property type="nucleotide sequence ID" value="NZ_WMIA01000001.1"/>
</dbReference>
<evidence type="ECO:0000313" key="4">
    <source>
        <dbReference type="EMBL" id="MTF37700.1"/>
    </source>
</evidence>
<evidence type="ECO:0000256" key="2">
    <source>
        <dbReference type="HAMAP-Rule" id="MF_00274"/>
    </source>
</evidence>
<comment type="caution">
    <text evidence="4">The sequence shown here is derived from an EMBL/GenBank/DDBJ whole genome shotgun (WGS) entry which is preliminary data.</text>
</comment>
<dbReference type="InterPro" id="IPR036894">
    <property type="entry name" value="YbaB-like_sf"/>
</dbReference>
<dbReference type="GO" id="GO:0003677">
    <property type="term" value="F:DNA binding"/>
    <property type="evidence" value="ECO:0007669"/>
    <property type="project" value="UniProtKB-UniRule"/>
</dbReference>
<dbReference type="AlphaFoldDB" id="A0A844GPB9"/>
<organism evidence="4 5">
    <name type="scientific">Cyanobacterium aponinum 0216</name>
    <dbReference type="NCBI Taxonomy" id="2676140"/>
    <lineage>
        <taxon>Bacteria</taxon>
        <taxon>Bacillati</taxon>
        <taxon>Cyanobacteriota</taxon>
        <taxon>Cyanophyceae</taxon>
        <taxon>Oscillatoriophycideae</taxon>
        <taxon>Chroococcales</taxon>
        <taxon>Geminocystaceae</taxon>
        <taxon>Cyanobacterium</taxon>
    </lineage>
</organism>
<protein>
    <recommendedName>
        <fullName evidence="2">Nucleoid-associated protein GGC33_01970</fullName>
    </recommendedName>
</protein>
<comment type="subunit">
    <text evidence="2">Homodimer.</text>
</comment>
<gene>
    <name evidence="4" type="ORF">GGC33_01970</name>
</gene>
<evidence type="ECO:0000313" key="5">
    <source>
        <dbReference type="Proteomes" id="UP000437131"/>
    </source>
</evidence>
<dbReference type="SUPFAM" id="SSF82607">
    <property type="entry name" value="YbaB-like"/>
    <property type="match status" value="1"/>
</dbReference>
<dbReference type="EMBL" id="WMIA01000001">
    <property type="protein sequence ID" value="MTF37700.1"/>
    <property type="molecule type" value="Genomic_DNA"/>
</dbReference>
<dbReference type="GO" id="GO:0005829">
    <property type="term" value="C:cytosol"/>
    <property type="evidence" value="ECO:0007669"/>
    <property type="project" value="TreeGrafter"/>
</dbReference>
<comment type="subcellular location">
    <subcellularLocation>
        <location evidence="2">Cytoplasm</location>
        <location evidence="2">Nucleoid</location>
    </subcellularLocation>
</comment>
<evidence type="ECO:0000256" key="1">
    <source>
        <dbReference type="ARBA" id="ARBA00023125"/>
    </source>
</evidence>
<comment type="function">
    <text evidence="2">Binds to DNA and alters its conformation. May be involved in regulation of gene expression, nucleoid organization and DNA protection.</text>
</comment>
<sequence>MAEKKGFGLGLGKMKELAAAFQKAQQIQEDAKQLQEELETMQIEGQCENGLVVVTMSGNQEPLKVEIKPEAMGEGAEKLSEMVTEAVRNAYQISTTTMREKMEALTGNLGLPGM</sequence>
<dbReference type="PANTHER" id="PTHR33449">
    <property type="entry name" value="NUCLEOID-ASSOCIATED PROTEIN YBAB"/>
    <property type="match status" value="1"/>
</dbReference>
<dbReference type="NCBIfam" id="TIGR00103">
    <property type="entry name" value="DNA_YbaB_EbfC"/>
    <property type="match status" value="1"/>
</dbReference>
<dbReference type="InterPro" id="IPR004401">
    <property type="entry name" value="YbaB/EbfC"/>
</dbReference>
<dbReference type="Gene3D" id="3.30.1310.10">
    <property type="entry name" value="Nucleoid-associated protein YbaB-like domain"/>
    <property type="match status" value="1"/>
</dbReference>
<keyword evidence="1 2" id="KW-0238">DNA-binding</keyword>
<feature type="coiled-coil region" evidence="3">
    <location>
        <begin position="17"/>
        <end position="44"/>
    </location>
</feature>
<name>A0A844GPB9_9CHRO</name>
<dbReference type="Pfam" id="PF02575">
    <property type="entry name" value="YbaB_DNA_bd"/>
    <property type="match status" value="1"/>
</dbReference>